<organism evidence="2 3">
    <name type="scientific">Ruficoccus amylovorans</name>
    <dbReference type="NCBI Taxonomy" id="1804625"/>
    <lineage>
        <taxon>Bacteria</taxon>
        <taxon>Pseudomonadati</taxon>
        <taxon>Verrucomicrobiota</taxon>
        <taxon>Opitutia</taxon>
        <taxon>Puniceicoccales</taxon>
        <taxon>Cerasicoccaceae</taxon>
        <taxon>Ruficoccus</taxon>
    </lineage>
</organism>
<dbReference type="EMBL" id="JACHVB010000013">
    <property type="protein sequence ID" value="MBC2593448.1"/>
    <property type="molecule type" value="Genomic_DNA"/>
</dbReference>
<dbReference type="InterPro" id="IPR013445">
    <property type="entry name" value="CDP_4_6_deHydtase"/>
</dbReference>
<dbReference type="NCBIfam" id="TIGR02622">
    <property type="entry name" value="CDP_4_6_dhtase"/>
    <property type="match status" value="1"/>
</dbReference>
<protein>
    <submittedName>
        <fullName evidence="2">CDP-glucose 4,6-dehydratase</fullName>
        <ecNumber evidence="2">4.2.1.45</ecNumber>
    </submittedName>
</protein>
<dbReference type="Gene3D" id="3.40.50.720">
    <property type="entry name" value="NAD(P)-binding Rossmann-like Domain"/>
    <property type="match status" value="1"/>
</dbReference>
<dbReference type="AlphaFoldDB" id="A0A842HBK2"/>
<keyword evidence="2" id="KW-0456">Lyase</keyword>
<evidence type="ECO:0000313" key="3">
    <source>
        <dbReference type="Proteomes" id="UP000546464"/>
    </source>
</evidence>
<dbReference type="EC" id="4.2.1.45" evidence="2"/>
<evidence type="ECO:0000313" key="2">
    <source>
        <dbReference type="EMBL" id="MBC2593448.1"/>
    </source>
</evidence>
<dbReference type="SUPFAM" id="SSF51735">
    <property type="entry name" value="NAD(P)-binding Rossmann-fold domains"/>
    <property type="match status" value="1"/>
</dbReference>
<gene>
    <name evidence="2" type="primary">rfbG</name>
    <name evidence="2" type="ORF">H5P28_04160</name>
</gene>
<dbReference type="InterPro" id="IPR016040">
    <property type="entry name" value="NAD(P)-bd_dom"/>
</dbReference>
<keyword evidence="3" id="KW-1185">Reference proteome</keyword>
<dbReference type="Gene3D" id="3.90.25.10">
    <property type="entry name" value="UDP-galactose 4-epimerase, domain 1"/>
    <property type="match status" value="1"/>
</dbReference>
<accession>A0A842HBK2</accession>
<dbReference type="RefSeq" id="WP_185674452.1">
    <property type="nucleotide sequence ID" value="NZ_JACHVB010000013.1"/>
</dbReference>
<evidence type="ECO:0000259" key="1">
    <source>
        <dbReference type="Pfam" id="PF16363"/>
    </source>
</evidence>
<dbReference type="Proteomes" id="UP000546464">
    <property type="component" value="Unassembled WGS sequence"/>
</dbReference>
<dbReference type="PANTHER" id="PTHR43000">
    <property type="entry name" value="DTDP-D-GLUCOSE 4,6-DEHYDRATASE-RELATED"/>
    <property type="match status" value="1"/>
</dbReference>
<name>A0A842HBK2_9BACT</name>
<reference evidence="2 3" key="1">
    <citation type="submission" date="2020-07" db="EMBL/GenBank/DDBJ databases">
        <authorList>
            <person name="Feng X."/>
        </authorList>
    </citation>
    <scope>NUCLEOTIDE SEQUENCE [LARGE SCALE GENOMIC DNA]</scope>
    <source>
        <strain evidence="2 3">JCM31066</strain>
    </source>
</reference>
<proteinExistence type="predicted"/>
<feature type="domain" description="NAD(P)-binding" evidence="1">
    <location>
        <begin position="16"/>
        <end position="330"/>
    </location>
</feature>
<comment type="caution">
    <text evidence="2">The sequence shown here is derived from an EMBL/GenBank/DDBJ whole genome shotgun (WGS) entry which is preliminary data.</text>
</comment>
<sequence length="360" mass="39773">MHAGSLKDTFAGKRVFVTGHTGFKGAWLSLWLRHLGAEVYGYALAPAQSPSFFDQLGLERELAAHHLADIRDAARVGQALGEAKPDFVFHLAAQPLVLESYREPLATYEVNVNGTLHVLEALRRLDGPCSAVFITTDKCYENREDGRRYREEEAMGGYDPYSSSKGCAELAIASWRKSFFGPESPVAVASARAGNVIGGGDWADNRIVPDAMRSLREGKPICVRNPRAVRPWQHVLEPLHGYLRLAQALAEKPREVSLRSAFNFGPSEDASQSVEALVGEILKNWPGAWEDASVPGAPHEAGLLHLAIEKAERVLGWRPVWDFSETIRQTVGWYREAERDSAGIRDFSLGQIHCFEKAAL</sequence>
<dbReference type="InterPro" id="IPR036291">
    <property type="entry name" value="NAD(P)-bd_dom_sf"/>
</dbReference>
<dbReference type="GO" id="GO:0047733">
    <property type="term" value="F:CDP-glucose 4,6-dehydratase activity"/>
    <property type="evidence" value="ECO:0007669"/>
    <property type="project" value="UniProtKB-EC"/>
</dbReference>
<dbReference type="Pfam" id="PF16363">
    <property type="entry name" value="GDP_Man_Dehyd"/>
    <property type="match status" value="1"/>
</dbReference>